<name>A0A239MPT9_9ACTN</name>
<feature type="domain" description="GAF" evidence="1">
    <location>
        <begin position="6"/>
        <end position="153"/>
    </location>
</feature>
<dbReference type="SUPFAM" id="SSF55781">
    <property type="entry name" value="GAF domain-like"/>
    <property type="match status" value="1"/>
</dbReference>
<reference evidence="2 3" key="1">
    <citation type="submission" date="2017-06" db="EMBL/GenBank/DDBJ databases">
        <authorList>
            <person name="Kim H.J."/>
            <person name="Triplett B.A."/>
        </authorList>
    </citation>
    <scope>NUCLEOTIDE SEQUENCE [LARGE SCALE GENOMIC DNA]</scope>
    <source>
        <strain evidence="2 3">CGMCC 4.2132</strain>
    </source>
</reference>
<dbReference type="Gene3D" id="3.30.450.40">
    <property type="match status" value="1"/>
</dbReference>
<protein>
    <submittedName>
        <fullName evidence="2">GAF domain-containing protein</fullName>
    </submittedName>
</protein>
<organism evidence="2 3">
    <name type="scientific">Streptosporangium subroseum</name>
    <dbReference type="NCBI Taxonomy" id="106412"/>
    <lineage>
        <taxon>Bacteria</taxon>
        <taxon>Bacillati</taxon>
        <taxon>Actinomycetota</taxon>
        <taxon>Actinomycetes</taxon>
        <taxon>Streptosporangiales</taxon>
        <taxon>Streptosporangiaceae</taxon>
        <taxon>Streptosporangium</taxon>
    </lineage>
</organism>
<dbReference type="Proteomes" id="UP000198282">
    <property type="component" value="Unassembled WGS sequence"/>
</dbReference>
<evidence type="ECO:0000313" key="2">
    <source>
        <dbReference type="EMBL" id="SNT44263.1"/>
    </source>
</evidence>
<keyword evidence="3" id="KW-1185">Reference proteome</keyword>
<evidence type="ECO:0000259" key="1">
    <source>
        <dbReference type="SMART" id="SM00065"/>
    </source>
</evidence>
<dbReference type="OrthoDB" id="3530064at2"/>
<proteinExistence type="predicted"/>
<sequence>MTQVLELSRLVERTLNALADVLGADGAALMLLDDQNRLRAVAGSDDDGRRLELLQEQIGTGPAIESLTRGVDVAVNDLYAARPFGFPGLAAGVSGVRAVLSVPLRVEEQLIGTLNFYDRISHEWQPAKVQTGEGLGRLMVMVLQTLAHNSPISGKS</sequence>
<dbReference type="RefSeq" id="WP_089211152.1">
    <property type="nucleotide sequence ID" value="NZ_FZOD01000043.1"/>
</dbReference>
<dbReference type="EMBL" id="FZOD01000043">
    <property type="protein sequence ID" value="SNT44263.1"/>
    <property type="molecule type" value="Genomic_DNA"/>
</dbReference>
<accession>A0A239MPT9</accession>
<dbReference type="InterPro" id="IPR029016">
    <property type="entry name" value="GAF-like_dom_sf"/>
</dbReference>
<dbReference type="InterPro" id="IPR003018">
    <property type="entry name" value="GAF"/>
</dbReference>
<dbReference type="Pfam" id="PF13185">
    <property type="entry name" value="GAF_2"/>
    <property type="match status" value="1"/>
</dbReference>
<dbReference type="AlphaFoldDB" id="A0A239MPT9"/>
<dbReference type="SMART" id="SM00065">
    <property type="entry name" value="GAF"/>
    <property type="match status" value="1"/>
</dbReference>
<gene>
    <name evidence="2" type="ORF">SAMN05216276_104364</name>
</gene>
<evidence type="ECO:0000313" key="3">
    <source>
        <dbReference type="Proteomes" id="UP000198282"/>
    </source>
</evidence>